<organism evidence="1 2">
    <name type="scientific">Geotalea uraniireducens (strain Rf4)</name>
    <name type="common">Geobacter uraniireducens</name>
    <dbReference type="NCBI Taxonomy" id="351605"/>
    <lineage>
        <taxon>Bacteria</taxon>
        <taxon>Pseudomonadati</taxon>
        <taxon>Thermodesulfobacteriota</taxon>
        <taxon>Desulfuromonadia</taxon>
        <taxon>Geobacterales</taxon>
        <taxon>Geobacteraceae</taxon>
        <taxon>Geotalea</taxon>
    </lineage>
</organism>
<sequence>MRYNADFTTFLHSQRTLQRPNRTMLNNFKEKVDKAEKKINPGGERVTDKVVPLENVINTKARLGKDEKR</sequence>
<dbReference type="KEGG" id="gur:Gura_0138"/>
<gene>
    <name evidence="1" type="ordered locus">Gura_0138</name>
</gene>
<keyword evidence="2" id="KW-1185">Reference proteome</keyword>
<protein>
    <submittedName>
        <fullName evidence="1">Uncharacterized protein</fullName>
    </submittedName>
</protein>
<dbReference type="STRING" id="351605.Gura_0138"/>
<evidence type="ECO:0000313" key="1">
    <source>
        <dbReference type="EMBL" id="ABQ24354.1"/>
    </source>
</evidence>
<dbReference type="AlphaFoldDB" id="A5GDJ5"/>
<evidence type="ECO:0000313" key="2">
    <source>
        <dbReference type="Proteomes" id="UP000006695"/>
    </source>
</evidence>
<proteinExistence type="predicted"/>
<dbReference type="HOGENOM" id="CLU_2770040_0_0_7"/>
<name>A5GDJ5_GEOUR</name>
<dbReference type="Proteomes" id="UP000006695">
    <property type="component" value="Chromosome"/>
</dbReference>
<reference evidence="1 2" key="1">
    <citation type="submission" date="2007-05" db="EMBL/GenBank/DDBJ databases">
        <title>Complete sequence of Geobacter uraniireducens Rf4.</title>
        <authorList>
            <consortium name="US DOE Joint Genome Institute"/>
            <person name="Copeland A."/>
            <person name="Lucas S."/>
            <person name="Lapidus A."/>
            <person name="Barry K."/>
            <person name="Detter J.C."/>
            <person name="Glavina del Rio T."/>
            <person name="Hammon N."/>
            <person name="Israni S."/>
            <person name="Dalin E."/>
            <person name="Tice H."/>
            <person name="Pitluck S."/>
            <person name="Chertkov O."/>
            <person name="Brettin T."/>
            <person name="Bruce D."/>
            <person name="Han C."/>
            <person name="Schmutz J."/>
            <person name="Larimer F."/>
            <person name="Land M."/>
            <person name="Hauser L."/>
            <person name="Kyrpides N."/>
            <person name="Mikhailova N."/>
            <person name="Shelobolina E."/>
            <person name="Aklujkar M."/>
            <person name="Lovley D."/>
            <person name="Richardson P."/>
        </authorList>
    </citation>
    <scope>NUCLEOTIDE SEQUENCE [LARGE SCALE GENOMIC DNA]</scope>
    <source>
        <strain evidence="1 2">Rf4</strain>
    </source>
</reference>
<dbReference type="EMBL" id="CP000698">
    <property type="protein sequence ID" value="ABQ24354.1"/>
    <property type="molecule type" value="Genomic_DNA"/>
</dbReference>
<accession>A5GDJ5</accession>